<keyword evidence="5" id="KW-1185">Reference proteome</keyword>
<dbReference type="OMA" id="YLGCNRI"/>
<dbReference type="AlphaFoldDB" id="A0A075APA6"/>
<evidence type="ECO:0000256" key="1">
    <source>
        <dbReference type="ARBA" id="ARBA00022468"/>
    </source>
</evidence>
<dbReference type="GO" id="GO:0048471">
    <property type="term" value="C:perinuclear region of cytoplasm"/>
    <property type="evidence" value="ECO:0007669"/>
    <property type="project" value="TreeGrafter"/>
</dbReference>
<evidence type="ECO:0000313" key="5">
    <source>
        <dbReference type="Proteomes" id="UP000030755"/>
    </source>
</evidence>
<dbReference type="GO" id="GO:0005096">
    <property type="term" value="F:GTPase activator activity"/>
    <property type="evidence" value="ECO:0007669"/>
    <property type="project" value="UniProtKB-KW"/>
</dbReference>
<dbReference type="EMBL" id="KE561207">
    <property type="protein sequence ID" value="EPZ31886.1"/>
    <property type="molecule type" value="Genomic_DNA"/>
</dbReference>
<gene>
    <name evidence="4" type="ORF">O9G_003595</name>
</gene>
<dbReference type="GO" id="GO:0031267">
    <property type="term" value="F:small GTPase binding"/>
    <property type="evidence" value="ECO:0007669"/>
    <property type="project" value="TreeGrafter"/>
</dbReference>
<dbReference type="OrthoDB" id="333024at2759"/>
<dbReference type="SMART" id="SM00368">
    <property type="entry name" value="LRR_RI"/>
    <property type="match status" value="3"/>
</dbReference>
<proteinExistence type="predicted"/>
<dbReference type="GO" id="GO:0006913">
    <property type="term" value="P:nucleocytoplasmic transport"/>
    <property type="evidence" value="ECO:0007669"/>
    <property type="project" value="TreeGrafter"/>
</dbReference>
<dbReference type="PANTHER" id="PTHR24113">
    <property type="entry name" value="RAN GTPASE-ACTIVATING PROTEIN 1"/>
    <property type="match status" value="1"/>
</dbReference>
<dbReference type="PANTHER" id="PTHR24113:SF12">
    <property type="entry name" value="RAN GTPASE-ACTIVATING PROTEIN 1"/>
    <property type="match status" value="1"/>
</dbReference>
<evidence type="ECO:0000256" key="3">
    <source>
        <dbReference type="ARBA" id="ARBA00022737"/>
    </source>
</evidence>
<dbReference type="InterPro" id="IPR027038">
    <property type="entry name" value="RanGap"/>
</dbReference>
<dbReference type="SUPFAM" id="SSF52047">
    <property type="entry name" value="RNI-like"/>
    <property type="match status" value="1"/>
</dbReference>
<dbReference type="InterPro" id="IPR032675">
    <property type="entry name" value="LRR_dom_sf"/>
</dbReference>
<dbReference type="HOGENOM" id="CLU_706276_0_0_1"/>
<evidence type="ECO:0000313" key="4">
    <source>
        <dbReference type="EMBL" id="EPZ31886.1"/>
    </source>
</evidence>
<name>A0A075APA6_ROZAC</name>
<dbReference type="Pfam" id="PF13516">
    <property type="entry name" value="LRR_6"/>
    <property type="match status" value="2"/>
</dbReference>
<keyword evidence="3" id="KW-0677">Repeat</keyword>
<reference evidence="4 5" key="1">
    <citation type="journal article" date="2013" name="Curr. Biol.">
        <title>Shared signatures of parasitism and phylogenomics unite Cryptomycota and microsporidia.</title>
        <authorList>
            <person name="James T.Y."/>
            <person name="Pelin A."/>
            <person name="Bonen L."/>
            <person name="Ahrendt S."/>
            <person name="Sain D."/>
            <person name="Corradi N."/>
            <person name="Stajich J.E."/>
        </authorList>
    </citation>
    <scope>NUCLEOTIDE SEQUENCE [LARGE SCALE GENOMIC DNA]</scope>
    <source>
        <strain evidence="4 5">CSF55</strain>
    </source>
</reference>
<accession>A0A075APA6</accession>
<evidence type="ECO:0000256" key="2">
    <source>
        <dbReference type="ARBA" id="ARBA00022614"/>
    </source>
</evidence>
<keyword evidence="1" id="KW-0343">GTPase activation</keyword>
<dbReference type="InterPro" id="IPR001611">
    <property type="entry name" value="Leu-rich_rpt"/>
</dbReference>
<evidence type="ECO:0008006" key="6">
    <source>
        <dbReference type="Google" id="ProtNLM"/>
    </source>
</evidence>
<organism evidence="4 5">
    <name type="scientific">Rozella allomycis (strain CSF55)</name>
    <dbReference type="NCBI Taxonomy" id="988480"/>
    <lineage>
        <taxon>Eukaryota</taxon>
        <taxon>Fungi</taxon>
        <taxon>Fungi incertae sedis</taxon>
        <taxon>Cryptomycota</taxon>
        <taxon>Cryptomycota incertae sedis</taxon>
        <taxon>Rozella</taxon>
    </lineage>
</organism>
<dbReference type="GO" id="GO:0005829">
    <property type="term" value="C:cytosol"/>
    <property type="evidence" value="ECO:0007669"/>
    <property type="project" value="TreeGrafter"/>
</dbReference>
<dbReference type="Proteomes" id="UP000030755">
    <property type="component" value="Unassembled WGS sequence"/>
</dbReference>
<dbReference type="Gene3D" id="3.80.10.10">
    <property type="entry name" value="Ribonuclease Inhibitor"/>
    <property type="match status" value="1"/>
</dbReference>
<dbReference type="GO" id="GO:0005634">
    <property type="term" value="C:nucleus"/>
    <property type="evidence" value="ECO:0007669"/>
    <property type="project" value="TreeGrafter"/>
</dbReference>
<protein>
    <recommendedName>
        <fullName evidence="6">RNI-like protein</fullName>
    </recommendedName>
</protein>
<keyword evidence="2" id="KW-0433">Leucine-rich repeat</keyword>
<sequence length="391" mass="44057">MTQYFIEHPEPMPVEVPEYEELEPFFDWICNLQENPEKDVQFKRGALLKGGHLDMCKQVVGPAHLYKLCEAVKKAGAKGFIEHYLMGNNIAFEFPENLNGKGAANATDGTRVEGINAMLEVMKPEYGIKTWYLAGNCINYEILDKMCSVLSDNDVCESLWLKRNPLGKQSDLHNTGIGDEGLIIMEKELSENPPYSTKLKHLYLGANGIGLVGAKALKSILKHFKETLETFMIDINRLGDEGIQELSSILKECKNLKRLVVSSNGFTDKGMEIIENLAFELPLLYLSVGFYKSTEVLGESYNKISNVSPIINIIENHPTIQLLNAEKCGLSKEETHRMIEASKRKGGVSLYALQQIGFHIENVIAHDSNQLKIFRNDPIVDHIFSIYRNKM</sequence>